<name>A0A495JUN8_9ACTN</name>
<accession>A0A495JUN8</accession>
<evidence type="ECO:0000256" key="1">
    <source>
        <dbReference type="SAM" id="Coils"/>
    </source>
</evidence>
<organism evidence="2 3">
    <name type="scientific">Micromonospora pisi</name>
    <dbReference type="NCBI Taxonomy" id="589240"/>
    <lineage>
        <taxon>Bacteria</taxon>
        <taxon>Bacillati</taxon>
        <taxon>Actinomycetota</taxon>
        <taxon>Actinomycetes</taxon>
        <taxon>Micromonosporales</taxon>
        <taxon>Micromonosporaceae</taxon>
        <taxon>Micromonospora</taxon>
    </lineage>
</organism>
<gene>
    <name evidence="2" type="ORF">BDK92_7204</name>
</gene>
<sequence>MTDRPKMEIHYADGWAALYVDGQVDPDTVGDSHLAEERAFELLGVKQVQNDAFMCGQSQRDGVAPRLDDVAAYRKERDARRAEANRLRRQAAELLQQADTLDTSR</sequence>
<feature type="coiled-coil region" evidence="1">
    <location>
        <begin position="70"/>
        <end position="104"/>
    </location>
</feature>
<proteinExistence type="predicted"/>
<evidence type="ECO:0000313" key="2">
    <source>
        <dbReference type="EMBL" id="RKR92726.1"/>
    </source>
</evidence>
<dbReference type="RefSeq" id="WP_121160679.1">
    <property type="nucleotide sequence ID" value="NZ_RBKT01000001.1"/>
</dbReference>
<comment type="caution">
    <text evidence="2">The sequence shown here is derived from an EMBL/GenBank/DDBJ whole genome shotgun (WGS) entry which is preliminary data.</text>
</comment>
<evidence type="ECO:0000313" key="3">
    <source>
        <dbReference type="Proteomes" id="UP000277671"/>
    </source>
</evidence>
<reference evidence="2 3" key="1">
    <citation type="submission" date="2018-10" db="EMBL/GenBank/DDBJ databases">
        <title>Sequencing the genomes of 1000 actinobacteria strains.</title>
        <authorList>
            <person name="Klenk H.-P."/>
        </authorList>
    </citation>
    <scope>NUCLEOTIDE SEQUENCE [LARGE SCALE GENOMIC DNA]</scope>
    <source>
        <strain evidence="2 3">DSM 45175</strain>
    </source>
</reference>
<keyword evidence="3" id="KW-1185">Reference proteome</keyword>
<protein>
    <submittedName>
        <fullName evidence="2">Uncharacterized protein</fullName>
    </submittedName>
</protein>
<dbReference type="AlphaFoldDB" id="A0A495JUN8"/>
<dbReference type="Proteomes" id="UP000277671">
    <property type="component" value="Unassembled WGS sequence"/>
</dbReference>
<keyword evidence="1" id="KW-0175">Coiled coil</keyword>
<dbReference type="EMBL" id="RBKT01000001">
    <property type="protein sequence ID" value="RKR92726.1"/>
    <property type="molecule type" value="Genomic_DNA"/>
</dbReference>
<dbReference type="OrthoDB" id="9890221at2"/>